<dbReference type="GO" id="GO:0009279">
    <property type="term" value="C:cell outer membrane"/>
    <property type="evidence" value="ECO:0007669"/>
    <property type="project" value="TreeGrafter"/>
</dbReference>
<accession>A0A7C3MGR2</accession>
<dbReference type="AlphaFoldDB" id="A0A7C3MGR2"/>
<dbReference type="InterPro" id="IPR033131">
    <property type="entry name" value="Pectinesterase_Asp_AS"/>
</dbReference>
<evidence type="ECO:0000313" key="7">
    <source>
        <dbReference type="EMBL" id="HFX12650.1"/>
    </source>
</evidence>
<dbReference type="Gene3D" id="2.160.20.10">
    <property type="entry name" value="Single-stranded right-handed beta-helix, Pectin lyase-like"/>
    <property type="match status" value="1"/>
</dbReference>
<comment type="catalytic activity">
    <reaction evidence="5">
        <text>[(1-&gt;4)-alpha-D-galacturonosyl methyl ester](n) + n H2O = [(1-&gt;4)-alpha-D-galacturonosyl](n) + n methanol + n H(+)</text>
        <dbReference type="Rhea" id="RHEA:22380"/>
        <dbReference type="Rhea" id="RHEA-COMP:14570"/>
        <dbReference type="Rhea" id="RHEA-COMP:14573"/>
        <dbReference type="ChEBI" id="CHEBI:15377"/>
        <dbReference type="ChEBI" id="CHEBI:15378"/>
        <dbReference type="ChEBI" id="CHEBI:17790"/>
        <dbReference type="ChEBI" id="CHEBI:140522"/>
        <dbReference type="ChEBI" id="CHEBI:140523"/>
        <dbReference type="EC" id="3.1.1.11"/>
    </reaction>
</comment>
<dbReference type="PROSITE" id="PS51257">
    <property type="entry name" value="PROKAR_LIPOPROTEIN"/>
    <property type="match status" value="1"/>
</dbReference>
<gene>
    <name evidence="7" type="ORF">ENW00_00585</name>
</gene>
<comment type="caution">
    <text evidence="7">The sequence shown here is derived from an EMBL/GenBank/DDBJ whole genome shotgun (WGS) entry which is preliminary data.</text>
</comment>
<feature type="active site" evidence="4">
    <location>
        <position position="293"/>
    </location>
</feature>
<dbReference type="GO" id="GO:0042545">
    <property type="term" value="P:cell wall modification"/>
    <property type="evidence" value="ECO:0007669"/>
    <property type="project" value="UniProtKB-UniRule"/>
</dbReference>
<evidence type="ECO:0000256" key="5">
    <source>
        <dbReference type="RuleBase" id="RU000589"/>
    </source>
</evidence>
<dbReference type="SUPFAM" id="SSF51126">
    <property type="entry name" value="Pectin lyase-like"/>
    <property type="match status" value="1"/>
</dbReference>
<protein>
    <recommendedName>
        <fullName evidence="5">Pectinesterase</fullName>
        <ecNumber evidence="5">3.1.1.11</ecNumber>
    </recommendedName>
</protein>
<dbReference type="UniPathway" id="UPA00545">
    <property type="reaction ID" value="UER00823"/>
</dbReference>
<dbReference type="PANTHER" id="PTHR31321:SF57">
    <property type="entry name" value="PECTINESTERASE 53-RELATED"/>
    <property type="match status" value="1"/>
</dbReference>
<keyword evidence="2 5" id="KW-0378">Hydrolase</keyword>
<evidence type="ECO:0000256" key="1">
    <source>
        <dbReference type="ARBA" id="ARBA00008891"/>
    </source>
</evidence>
<reference evidence="7" key="1">
    <citation type="journal article" date="2020" name="mSystems">
        <title>Genome- and Community-Level Interaction Insights into Carbon Utilization and Element Cycling Functions of Hydrothermarchaeota in Hydrothermal Sediment.</title>
        <authorList>
            <person name="Zhou Z."/>
            <person name="Liu Y."/>
            <person name="Xu W."/>
            <person name="Pan J."/>
            <person name="Luo Z.H."/>
            <person name="Li M."/>
        </authorList>
    </citation>
    <scope>NUCLEOTIDE SEQUENCE [LARGE SCALE GENOMIC DNA]</scope>
    <source>
        <strain evidence="7">SpSt-81</strain>
    </source>
</reference>
<dbReference type="EMBL" id="DTIN01000008">
    <property type="protein sequence ID" value="HFX12650.1"/>
    <property type="molecule type" value="Genomic_DNA"/>
</dbReference>
<dbReference type="PANTHER" id="PTHR31321">
    <property type="entry name" value="ACYL-COA THIOESTER HYDROLASE YBHC-RELATED"/>
    <property type="match status" value="1"/>
</dbReference>
<dbReference type="EC" id="3.1.1.11" evidence="5"/>
<organism evidence="7">
    <name type="scientific">Dictyoglomus thermophilum</name>
    <dbReference type="NCBI Taxonomy" id="14"/>
    <lineage>
        <taxon>Bacteria</taxon>
        <taxon>Pseudomonadati</taxon>
        <taxon>Dictyoglomota</taxon>
        <taxon>Dictyoglomia</taxon>
        <taxon>Dictyoglomales</taxon>
        <taxon>Dictyoglomaceae</taxon>
        <taxon>Dictyoglomus</taxon>
    </lineage>
</organism>
<keyword evidence="3 5" id="KW-0063">Aspartyl esterase</keyword>
<evidence type="ECO:0000256" key="3">
    <source>
        <dbReference type="ARBA" id="ARBA00023085"/>
    </source>
</evidence>
<sequence length="457" mass="51858">MFRRIFLLIFIISVFIITGCSAEQIEEQFNVIINNSPKSVVIDNPYVIEVIPNQDAYLSLYLNDKEVYKDKEIKGKVSNSIQFSFEKSRGNSLRIEIRNKKGEILEYKYENILFLPKVQIVVDKNYQGEEGMEINGRKYFKSVKNAITYIMLNQSNYNNQRVYVFVRSGDYYEKVNIGFPNVSLIGEDVNTTKIYYDLAAGTPLPGGGTVGTSNSASVTINSSATGFTAENITFENSFDELNTTITSKQAVAVLTQSNKAVFKNCKFIGNQDTLYVRGGIHYFVDCYIEGDVDFIFGDGKAVFENCVIFSIDRPGITPKGYITAASTKIGNLGFLFINCKLLTNITEPNSVYLGRPWHPSSDPYSVNSNVVFRNCYLDQHIHLDGWTAMSSKDPNTGEIIWFYPDTERFFEYQNYGPGAVVNNKRRQLEGDDITLYSKEIFLGNWDVESFILNLYEN</sequence>
<dbReference type="PROSITE" id="PS00503">
    <property type="entry name" value="PECTINESTERASE_2"/>
    <property type="match status" value="1"/>
</dbReference>
<dbReference type="GO" id="GO:0030599">
    <property type="term" value="F:pectinesterase activity"/>
    <property type="evidence" value="ECO:0007669"/>
    <property type="project" value="UniProtKB-UniRule"/>
</dbReference>
<dbReference type="Pfam" id="PF01095">
    <property type="entry name" value="Pectinesterase"/>
    <property type="match status" value="1"/>
</dbReference>
<comment type="similarity">
    <text evidence="1">Belongs to the pectinesterase family.</text>
</comment>
<dbReference type="InterPro" id="IPR000070">
    <property type="entry name" value="Pectinesterase_cat"/>
</dbReference>
<dbReference type="InterPro" id="IPR012334">
    <property type="entry name" value="Pectin_lyas_fold"/>
</dbReference>
<evidence type="ECO:0000259" key="6">
    <source>
        <dbReference type="Pfam" id="PF01095"/>
    </source>
</evidence>
<evidence type="ECO:0000256" key="2">
    <source>
        <dbReference type="ARBA" id="ARBA00022801"/>
    </source>
</evidence>
<name>A0A7C3MGR2_DICTH</name>
<dbReference type="GO" id="GO:0045490">
    <property type="term" value="P:pectin catabolic process"/>
    <property type="evidence" value="ECO:0007669"/>
    <property type="project" value="UniProtKB-UniRule"/>
</dbReference>
<evidence type="ECO:0000256" key="4">
    <source>
        <dbReference type="PROSITE-ProRule" id="PRU10040"/>
    </source>
</evidence>
<dbReference type="InterPro" id="IPR011050">
    <property type="entry name" value="Pectin_lyase_fold/virulence"/>
</dbReference>
<comment type="pathway">
    <text evidence="5">Glycan metabolism; pectin degradation; 2-dehydro-3-deoxy-D-gluconate from pectin: step 1/5.</text>
</comment>
<proteinExistence type="inferred from homology"/>
<feature type="domain" description="Pectinesterase catalytic" evidence="6">
    <location>
        <begin position="136"/>
        <end position="435"/>
    </location>
</feature>